<dbReference type="STRING" id="1216006.VA7868_03710"/>
<dbReference type="AlphaFoldDB" id="A0A1M6B4T9"/>
<proteinExistence type="predicted"/>
<name>A0A1M6B4T9_9VIBR</name>
<protein>
    <submittedName>
        <fullName evidence="1">Uncharacterized protein</fullName>
    </submittedName>
</protein>
<reference evidence="1 2" key="1">
    <citation type="submission" date="2016-11" db="EMBL/GenBank/DDBJ databases">
        <authorList>
            <person name="Jaros S."/>
            <person name="Januszkiewicz K."/>
            <person name="Wedrychowicz H."/>
        </authorList>
    </citation>
    <scope>NUCLEOTIDE SEQUENCE [LARGE SCALE GENOMIC DNA]</scope>
    <source>
        <strain evidence="1 2">CECT 7868</strain>
    </source>
</reference>
<dbReference type="Proteomes" id="UP000184608">
    <property type="component" value="Unassembled WGS sequence"/>
</dbReference>
<accession>A0A1M6B4T9</accession>
<evidence type="ECO:0000313" key="2">
    <source>
        <dbReference type="Proteomes" id="UP000184608"/>
    </source>
</evidence>
<dbReference type="RefSeq" id="WP_139281671.1">
    <property type="nucleotide sequence ID" value="NZ_FQXZ01000040.1"/>
</dbReference>
<organism evidence="1 2">
    <name type="scientific">Vibrio aerogenes CECT 7868</name>
    <dbReference type="NCBI Taxonomy" id="1216006"/>
    <lineage>
        <taxon>Bacteria</taxon>
        <taxon>Pseudomonadati</taxon>
        <taxon>Pseudomonadota</taxon>
        <taxon>Gammaproteobacteria</taxon>
        <taxon>Vibrionales</taxon>
        <taxon>Vibrionaceae</taxon>
        <taxon>Vibrio</taxon>
    </lineage>
</organism>
<evidence type="ECO:0000313" key="1">
    <source>
        <dbReference type="EMBL" id="SHI43751.1"/>
    </source>
</evidence>
<gene>
    <name evidence="1" type="ORF">VA7868_03710</name>
</gene>
<keyword evidence="2" id="KW-1185">Reference proteome</keyword>
<dbReference type="EMBL" id="FQXZ01000040">
    <property type="protein sequence ID" value="SHI43751.1"/>
    <property type="molecule type" value="Genomic_DNA"/>
</dbReference>
<sequence>MKYSYIAVMVSSLVCIPTQERGNNSKNFKSTTNQRMNRHDVCSKFFSPRMAIKIGPVPRAFKPKIKRLFRRFLVFQKPSGAQALKAAWIDGFNSAPNRSQKRKASGNVTSYIAVIVSSLVCIPTRERGNNSSSYKTSQINEQPKDEQTRRLFKIFIATDGDKNWSCPARV</sequence>